<dbReference type="EMBL" id="QENQ01000001">
    <property type="protein sequence ID" value="PVX31585.1"/>
    <property type="molecule type" value="Genomic_DNA"/>
</dbReference>
<gene>
    <name evidence="8" type="ORF">DD559_16195</name>
</gene>
<keyword evidence="9" id="KW-1185">Reference proteome</keyword>
<dbReference type="InterPro" id="IPR011206">
    <property type="entry name" value="Citrate_lyase_beta/mcl1/mcl2"/>
</dbReference>
<sequence>MTLLFVPGGRSDRFAKALASGADAVCVDLEDAVPPADKAAARAAAIAALSDPATPGLSLRINGVTTRAGLEDLVALGDACTLPALLLVPKVESAEAIDVVRGALGDACPPIVPLIETPKGLRRAHAIAGVPGVAAAMFGGGDLAGELGVALAWEPLLTARCQFLLACAEAGVPAIDVPFVHLDDAAGLAEETRRARVLGFAAKAAIHPAQVATIRAGLAPTPQEIAGAQAAAAAFAAAGGAAVRHEGRMLEAPIMRRYLRILSQAEQTHA</sequence>
<evidence type="ECO:0000256" key="6">
    <source>
        <dbReference type="PIRSR" id="PIRSR015582-2"/>
    </source>
</evidence>
<feature type="binding site" evidence="6">
    <location>
        <position position="142"/>
    </location>
    <ligand>
        <name>Mg(2+)</name>
        <dbReference type="ChEBI" id="CHEBI:18420"/>
    </ligand>
</feature>
<dbReference type="Gene3D" id="3.20.20.60">
    <property type="entry name" value="Phosphoenolpyruvate-binding domains"/>
    <property type="match status" value="1"/>
</dbReference>
<dbReference type="Pfam" id="PF03328">
    <property type="entry name" value="HpcH_HpaI"/>
    <property type="match status" value="1"/>
</dbReference>
<evidence type="ECO:0000256" key="2">
    <source>
        <dbReference type="ARBA" id="ARBA00005568"/>
    </source>
</evidence>
<dbReference type="SUPFAM" id="SSF51621">
    <property type="entry name" value="Phosphoenolpyruvate/pyruvate domain"/>
    <property type="match status" value="1"/>
</dbReference>
<dbReference type="AlphaFoldDB" id="A0A2U0SJR5"/>
<feature type="binding site" evidence="5">
    <location>
        <position position="60"/>
    </location>
    <ligand>
        <name>substrate</name>
    </ligand>
</feature>
<evidence type="ECO:0000259" key="7">
    <source>
        <dbReference type="Pfam" id="PF03328"/>
    </source>
</evidence>
<comment type="similarity">
    <text evidence="2">Belongs to the HpcH/HpaI aldolase family.</text>
</comment>
<protein>
    <submittedName>
        <fullName evidence="8">CoA ester lyase</fullName>
    </submittedName>
</protein>
<organism evidence="8 9">
    <name type="scientific">Sphingomonas pokkalii</name>
    <dbReference type="NCBI Taxonomy" id="2175090"/>
    <lineage>
        <taxon>Bacteria</taxon>
        <taxon>Pseudomonadati</taxon>
        <taxon>Pseudomonadota</taxon>
        <taxon>Alphaproteobacteria</taxon>
        <taxon>Sphingomonadales</taxon>
        <taxon>Sphingomonadaceae</taxon>
        <taxon>Sphingomonas</taxon>
    </lineage>
</organism>
<comment type="cofactor">
    <cofactor evidence="1">
        <name>Mg(2+)</name>
        <dbReference type="ChEBI" id="CHEBI:18420"/>
    </cofactor>
</comment>
<dbReference type="InterPro" id="IPR005000">
    <property type="entry name" value="Aldolase/citrate-lyase_domain"/>
</dbReference>
<dbReference type="InterPro" id="IPR040442">
    <property type="entry name" value="Pyrv_kinase-like_dom_sf"/>
</dbReference>
<reference evidence="8 9" key="1">
    <citation type="submission" date="2018-05" db="EMBL/GenBank/DDBJ databases">
        <title>Description of Sphingomonas pokkalii sp nov, isolated from the rhizosphere of saline tolerant pokkali rice and its draft genome analysis.</title>
        <authorList>
            <person name="Menon R."/>
            <person name="Kumari S."/>
            <person name="Rameshkumar N."/>
        </authorList>
    </citation>
    <scope>NUCLEOTIDE SEQUENCE [LARGE SCALE GENOMIC DNA]</scope>
    <source>
        <strain evidence="8 9">L3B27</strain>
    </source>
</reference>
<comment type="caution">
    <text evidence="8">The sequence shown here is derived from an EMBL/GenBank/DDBJ whole genome shotgun (WGS) entry which is preliminary data.</text>
</comment>
<evidence type="ECO:0000313" key="8">
    <source>
        <dbReference type="EMBL" id="PVX31585.1"/>
    </source>
</evidence>
<accession>A0A2U0SJR5</accession>
<feature type="domain" description="HpcH/HpaI aldolase/citrate lyase" evidence="7">
    <location>
        <begin position="2"/>
        <end position="208"/>
    </location>
</feature>
<dbReference type="InterPro" id="IPR015813">
    <property type="entry name" value="Pyrv/PenolPyrv_kinase-like_dom"/>
</dbReference>
<dbReference type="PIRSF" id="PIRSF015582">
    <property type="entry name" value="Cit_lyase_B"/>
    <property type="match status" value="1"/>
</dbReference>
<dbReference type="OrthoDB" id="9800547at2"/>
<evidence type="ECO:0000256" key="4">
    <source>
        <dbReference type="ARBA" id="ARBA00022842"/>
    </source>
</evidence>
<dbReference type="GO" id="GO:0006107">
    <property type="term" value="P:oxaloacetate metabolic process"/>
    <property type="evidence" value="ECO:0007669"/>
    <property type="project" value="TreeGrafter"/>
</dbReference>
<dbReference type="PANTHER" id="PTHR32308">
    <property type="entry name" value="LYASE BETA SUBUNIT, PUTATIVE (AFU_ORTHOLOGUE AFUA_4G13030)-RELATED"/>
    <property type="match status" value="1"/>
</dbReference>
<proteinExistence type="inferred from homology"/>
<feature type="binding site" evidence="5">
    <location>
        <position position="116"/>
    </location>
    <ligand>
        <name>substrate</name>
    </ligand>
</feature>
<feature type="binding site" evidence="6">
    <location>
        <position position="116"/>
    </location>
    <ligand>
        <name>Mg(2+)</name>
        <dbReference type="ChEBI" id="CHEBI:18420"/>
    </ligand>
</feature>
<evidence type="ECO:0000256" key="5">
    <source>
        <dbReference type="PIRSR" id="PIRSR015582-1"/>
    </source>
</evidence>
<dbReference type="GO" id="GO:0000287">
    <property type="term" value="F:magnesium ion binding"/>
    <property type="evidence" value="ECO:0007669"/>
    <property type="project" value="TreeGrafter"/>
</dbReference>
<dbReference type="Proteomes" id="UP000245890">
    <property type="component" value="Unassembled WGS sequence"/>
</dbReference>
<evidence type="ECO:0000313" key="9">
    <source>
        <dbReference type="Proteomes" id="UP000245890"/>
    </source>
</evidence>
<keyword evidence="3 6" id="KW-0479">Metal-binding</keyword>
<keyword evidence="4 6" id="KW-0460">Magnesium</keyword>
<dbReference type="GO" id="GO:0016829">
    <property type="term" value="F:lyase activity"/>
    <property type="evidence" value="ECO:0007669"/>
    <property type="project" value="UniProtKB-KW"/>
</dbReference>
<name>A0A2U0SJR5_9SPHN</name>
<dbReference type="PANTHER" id="PTHR32308:SF0">
    <property type="entry name" value="HPCH_HPAI ALDOLASE_CITRATE LYASE DOMAIN-CONTAINING PROTEIN"/>
    <property type="match status" value="1"/>
</dbReference>
<evidence type="ECO:0000256" key="3">
    <source>
        <dbReference type="ARBA" id="ARBA00022723"/>
    </source>
</evidence>
<evidence type="ECO:0000256" key="1">
    <source>
        <dbReference type="ARBA" id="ARBA00001946"/>
    </source>
</evidence>
<keyword evidence="8" id="KW-0456">Lyase</keyword>